<gene>
    <name evidence="2" type="ORF">SNEC2469_LOCUS31368</name>
</gene>
<reference evidence="2" key="1">
    <citation type="submission" date="2021-02" db="EMBL/GenBank/DDBJ databases">
        <authorList>
            <person name="Dougan E. K."/>
            <person name="Rhodes N."/>
            <person name="Thang M."/>
            <person name="Chan C."/>
        </authorList>
    </citation>
    <scope>NUCLEOTIDE SEQUENCE</scope>
</reference>
<feature type="compositionally biased region" description="Low complexity" evidence="1">
    <location>
        <begin position="196"/>
        <end position="208"/>
    </location>
</feature>
<dbReference type="InterPro" id="IPR059169">
    <property type="entry name" value="GCP5_N_ext"/>
</dbReference>
<keyword evidence="3" id="KW-1185">Reference proteome</keyword>
<evidence type="ECO:0000313" key="3">
    <source>
        <dbReference type="Proteomes" id="UP000601435"/>
    </source>
</evidence>
<accession>A0A813BQ71</accession>
<protein>
    <submittedName>
        <fullName evidence="2">Uncharacterized protein</fullName>
    </submittedName>
</protein>
<evidence type="ECO:0000256" key="1">
    <source>
        <dbReference type="SAM" id="MobiDB-lite"/>
    </source>
</evidence>
<dbReference type="OrthoDB" id="446167at2759"/>
<name>A0A813BQ71_9DINO</name>
<dbReference type="EMBL" id="CAJNJA010075697">
    <property type="protein sequence ID" value="CAE7915507.1"/>
    <property type="molecule type" value="Genomic_DNA"/>
</dbReference>
<proteinExistence type="predicted"/>
<dbReference type="AlphaFoldDB" id="A0A813BQ71"/>
<organism evidence="2 3">
    <name type="scientific">Symbiodinium necroappetens</name>
    <dbReference type="NCBI Taxonomy" id="1628268"/>
    <lineage>
        <taxon>Eukaryota</taxon>
        <taxon>Sar</taxon>
        <taxon>Alveolata</taxon>
        <taxon>Dinophyceae</taxon>
        <taxon>Suessiales</taxon>
        <taxon>Symbiodiniaceae</taxon>
        <taxon>Symbiodinium</taxon>
    </lineage>
</organism>
<feature type="region of interest" description="Disordered" evidence="1">
    <location>
        <begin position="191"/>
        <end position="221"/>
    </location>
</feature>
<comment type="caution">
    <text evidence="2">The sequence shown here is derived from an EMBL/GenBank/DDBJ whole genome shotgun (WGS) entry which is preliminary data.</text>
</comment>
<dbReference type="CDD" id="cd22572">
    <property type="entry name" value="GCP5_NTD"/>
    <property type="match status" value="1"/>
</dbReference>
<evidence type="ECO:0000313" key="2">
    <source>
        <dbReference type="EMBL" id="CAE7915507.1"/>
    </source>
</evidence>
<sequence length="586" mass="65169">MAAETARSSFGRRQKERVREEFLKLVQGMLQGNGTADNVATALAWCLERVRDHKCMDTNSSEVKRDFSGLLEKLRVHSQLDAAAYLEEQFNSFMTCELRRQFTVEPHAAILRALLLLACSPTQVPGRVVRMLRGIYESRKKREQQQQRQAGEQAQDRKILMELELQQVADNACEEWEEAWSIADLVMDETVSPRTAGSGSVSEASSEGLSDREQPWPEEILPEPSADDVALRGSDHGRLPLPHQPWQDALQEERFLLEKYFRGEDQEYLMALPLSEETLLQIATQMLCGFYGEMVGPDSEGTLRWRPLHLPGLGLGPEALEAPLKQLADFGSLLQELRSASALLETVAVPPPFAPRPLVESLAQGLKDGTVSDLTGLVRIWDLWRSGFLSQEPDRPEPVNAFGLCWQSMGLMLAEFLSRFVEELQHFEASAPDPAMPRTLMRLLQLTEPWSEAADAVRNIFDTVLQAVHRRQKDSSAMLTSLMAEELLSALSCCVSSQSLHCLRPEAFREGVLRDLVSELWCGAARPLLRASEQWGSLGDLGELGASEFLSEEGLPSLLPPAVAGAGRSVAALRAWSEARGASREL</sequence>
<dbReference type="Proteomes" id="UP000601435">
    <property type="component" value="Unassembled WGS sequence"/>
</dbReference>